<accession>A0A0M9A1S1</accession>
<feature type="compositionally biased region" description="Basic and acidic residues" evidence="1">
    <location>
        <begin position="185"/>
        <end position="205"/>
    </location>
</feature>
<feature type="region of interest" description="Disordered" evidence="1">
    <location>
        <begin position="384"/>
        <end position="432"/>
    </location>
</feature>
<keyword evidence="3" id="KW-1185">Reference proteome</keyword>
<dbReference type="EMBL" id="KQ435762">
    <property type="protein sequence ID" value="KOX75437.1"/>
    <property type="molecule type" value="Genomic_DNA"/>
</dbReference>
<proteinExistence type="predicted"/>
<feature type="compositionally biased region" description="Polar residues" evidence="1">
    <location>
        <begin position="150"/>
        <end position="160"/>
    </location>
</feature>
<protein>
    <submittedName>
        <fullName evidence="2">Uncharacterized protein</fullName>
    </submittedName>
</protein>
<feature type="region of interest" description="Disordered" evidence="1">
    <location>
        <begin position="134"/>
        <end position="171"/>
    </location>
</feature>
<feature type="compositionally biased region" description="Polar residues" evidence="1">
    <location>
        <begin position="384"/>
        <end position="396"/>
    </location>
</feature>
<feature type="compositionally biased region" description="Acidic residues" evidence="1">
    <location>
        <begin position="417"/>
        <end position="432"/>
    </location>
</feature>
<dbReference type="Proteomes" id="UP000053105">
    <property type="component" value="Unassembled WGS sequence"/>
</dbReference>
<evidence type="ECO:0000313" key="3">
    <source>
        <dbReference type="Proteomes" id="UP000053105"/>
    </source>
</evidence>
<organism evidence="2 3">
    <name type="scientific">Melipona quadrifasciata</name>
    <dbReference type="NCBI Taxonomy" id="166423"/>
    <lineage>
        <taxon>Eukaryota</taxon>
        <taxon>Metazoa</taxon>
        <taxon>Ecdysozoa</taxon>
        <taxon>Arthropoda</taxon>
        <taxon>Hexapoda</taxon>
        <taxon>Insecta</taxon>
        <taxon>Pterygota</taxon>
        <taxon>Neoptera</taxon>
        <taxon>Endopterygota</taxon>
        <taxon>Hymenoptera</taxon>
        <taxon>Apocrita</taxon>
        <taxon>Aculeata</taxon>
        <taxon>Apoidea</taxon>
        <taxon>Anthophila</taxon>
        <taxon>Apidae</taxon>
        <taxon>Melipona</taxon>
    </lineage>
</organism>
<name>A0A0M9A1S1_9HYME</name>
<gene>
    <name evidence="2" type="ORF">WN51_12181</name>
</gene>
<sequence>MEKILIKPGPIERLTQVLEILVSFESSSERNVFCLLIRDACAMPNHLIFPFVIRFIPPTFARHSVETAIHQLRVTLTRLFIHLFTNGRANPLAHKNVESHACCADRATKTPNIVISSMTRMIITTPRNHREEIKEDRVTRTSEVGANGVGSPSSIMTLQSRGRKRSCIEGGERMRKRVKELEERRMADRYSEEQERDAESREEKKSRRRQRNSIGATNAKQLDATFFVIINNTLFDAHVKYQDNQDQQTPSWLFSYRFLLLRSVSLKYEMTHRRLSNFITESDFNGDNLEYRASANAFALLLSGHTRRSLKIIEHANARSQNARKHLKGETVLGMVQIGNSSKLISTFVRLALPFRWPSGSGIRVGIYWKKEAESADVAISLPTASVRNEPSQNTLVPRGNQKEEKEKNLAGQTQEKEDEDHDDDDHDDDDGDEDDAALLSLFALKPVTFGITRLLVKSANDTRGGFLTRWLTARESANLCSFSYSRKCFLAHPVYMRARKKRTLDETIIITLRYGTLAIVRRTRSLVAKVLKYWSATLCRVDVEDRKTGKLYDTSFRSAKNY</sequence>
<reference evidence="2 3" key="1">
    <citation type="submission" date="2015-07" db="EMBL/GenBank/DDBJ databases">
        <title>The genome of Melipona quadrifasciata.</title>
        <authorList>
            <person name="Pan H."/>
            <person name="Kapheim K."/>
        </authorList>
    </citation>
    <scope>NUCLEOTIDE SEQUENCE [LARGE SCALE GENOMIC DNA]</scope>
    <source>
        <strain evidence="2">0111107301</strain>
        <tissue evidence="2">Whole body</tissue>
    </source>
</reference>
<evidence type="ECO:0000313" key="2">
    <source>
        <dbReference type="EMBL" id="KOX75437.1"/>
    </source>
</evidence>
<feature type="region of interest" description="Disordered" evidence="1">
    <location>
        <begin position="185"/>
        <end position="215"/>
    </location>
</feature>
<evidence type="ECO:0000256" key="1">
    <source>
        <dbReference type="SAM" id="MobiDB-lite"/>
    </source>
</evidence>
<dbReference type="AlphaFoldDB" id="A0A0M9A1S1"/>